<dbReference type="EMBL" id="LR796641">
    <property type="protein sequence ID" value="CAB4155903.1"/>
    <property type="molecule type" value="Genomic_DNA"/>
</dbReference>
<sequence>MAETLSSTIQSILDSFKLGNVDFVKEVVDAITNERVDQNSSTFLDDVGILLSESKYLKERFSANETRKKNNLPPLPLTQILELENSYTTVLQAAGFPPGFYDDPATDFQGFIARNTSPAEINRRVNEGYAAVKNADPEVIKQFKELYGITEGELAAYFLDPTRQEASITKSMESAQIAAEGRRAAGIQLGVGQAEELQQAGVTSATARQGFANIAAQQELFNPLQGEQAISQAEQVGGTFGTNTAAAQRIAQRKRQRSAEFEAGGGFARTNQFATEGLRTVGQ</sequence>
<organism evidence="1">
    <name type="scientific">uncultured Caudovirales phage</name>
    <dbReference type="NCBI Taxonomy" id="2100421"/>
    <lineage>
        <taxon>Viruses</taxon>
        <taxon>Duplodnaviria</taxon>
        <taxon>Heunggongvirae</taxon>
        <taxon>Uroviricota</taxon>
        <taxon>Caudoviricetes</taxon>
        <taxon>Peduoviridae</taxon>
        <taxon>Maltschvirus</taxon>
        <taxon>Maltschvirus maltsch</taxon>
    </lineage>
</organism>
<proteinExistence type="predicted"/>
<gene>
    <name evidence="1" type="ORF">UFOVP668_24</name>
</gene>
<name>A0A6J5NAG6_9CAUD</name>
<reference evidence="1" key="1">
    <citation type="submission" date="2020-04" db="EMBL/GenBank/DDBJ databases">
        <authorList>
            <person name="Chiriac C."/>
            <person name="Salcher M."/>
            <person name="Ghai R."/>
            <person name="Kavagutti S V."/>
        </authorList>
    </citation>
    <scope>NUCLEOTIDE SEQUENCE</scope>
</reference>
<accession>A0A6J5NAG6</accession>
<protein>
    <submittedName>
        <fullName evidence="1">Uncharacterized protein</fullName>
    </submittedName>
</protein>
<evidence type="ECO:0000313" key="1">
    <source>
        <dbReference type="EMBL" id="CAB4155903.1"/>
    </source>
</evidence>